<dbReference type="InterPro" id="IPR050425">
    <property type="entry name" value="NAD(P)_dehydrat-like"/>
</dbReference>
<keyword evidence="1" id="KW-0560">Oxidoreductase</keyword>
<dbReference type="InterPro" id="IPR001509">
    <property type="entry name" value="Epimerase_deHydtase"/>
</dbReference>
<dbReference type="Gene3D" id="3.40.50.720">
    <property type="entry name" value="NAD(P)-binding Rossmann-like Domain"/>
    <property type="match status" value="1"/>
</dbReference>
<dbReference type="PANTHER" id="PTHR10366">
    <property type="entry name" value="NAD DEPENDENT EPIMERASE/DEHYDRATASE"/>
    <property type="match status" value="1"/>
</dbReference>
<reference evidence="4 5" key="1">
    <citation type="journal article" date="2018" name="Evol. Lett.">
        <title>Horizontal gene cluster transfer increased hallucinogenic mushroom diversity.</title>
        <authorList>
            <person name="Reynolds H.T."/>
            <person name="Vijayakumar V."/>
            <person name="Gluck-Thaler E."/>
            <person name="Korotkin H.B."/>
            <person name="Matheny P.B."/>
            <person name="Slot J.C."/>
        </authorList>
    </citation>
    <scope>NUCLEOTIDE SEQUENCE [LARGE SCALE GENOMIC DNA]</scope>
    <source>
        <strain evidence="4 5">2631</strain>
    </source>
</reference>
<protein>
    <recommendedName>
        <fullName evidence="3">NAD-dependent epimerase/dehydratase domain-containing protein</fullName>
    </recommendedName>
</protein>
<name>A0A409WID0_PSICY</name>
<dbReference type="Proteomes" id="UP000283269">
    <property type="component" value="Unassembled WGS sequence"/>
</dbReference>
<evidence type="ECO:0000313" key="4">
    <source>
        <dbReference type="EMBL" id="PPQ78263.1"/>
    </source>
</evidence>
<evidence type="ECO:0000259" key="3">
    <source>
        <dbReference type="Pfam" id="PF01370"/>
    </source>
</evidence>
<gene>
    <name evidence="4" type="ORF">CVT25_011722</name>
</gene>
<proteinExistence type="inferred from homology"/>
<comment type="caution">
    <text evidence="4">The sequence shown here is derived from an EMBL/GenBank/DDBJ whole genome shotgun (WGS) entry which is preliminary data.</text>
</comment>
<dbReference type="SUPFAM" id="SSF51735">
    <property type="entry name" value="NAD(P)-binding Rossmann-fold domains"/>
    <property type="match status" value="1"/>
</dbReference>
<dbReference type="STRING" id="93625.A0A409WID0"/>
<keyword evidence="5" id="KW-1185">Reference proteome</keyword>
<dbReference type="InParanoid" id="A0A409WID0"/>
<evidence type="ECO:0000256" key="1">
    <source>
        <dbReference type="ARBA" id="ARBA00023002"/>
    </source>
</evidence>
<sequence>MYSTTKGEMHIRPGIFDKIPAIAKGSKVLVSGANGFLAIWTTQLLLERGYSVRGTVRSENKSKYLKDYFASIGYKDKLEVVFVEDISKDGAFDEAVQNVDAILHIASPIAAVISPDEMIRPAIEGTTGILKSALKTGNKVKRIVVTSSTSAVMPPVIDKPTVLSELDWDTHFPRRKARKLTNKQFIAPLRRAWDYYNTHKLQTQWDITTLTPSWPPIHEVKSASSLNYSLAVWYNTVIENKTSTKEFLSASQAWVDVRDLALAHILALENPEAGGERILVTGVDAANSLSPTLLPSHNPLPVGYPEMTKEQRTYNLLFDTSKQKRLLDIRFRSLEETTKDIFECISERGW</sequence>
<dbReference type="GO" id="GO:0016616">
    <property type="term" value="F:oxidoreductase activity, acting on the CH-OH group of donors, NAD or NADP as acceptor"/>
    <property type="evidence" value="ECO:0007669"/>
    <property type="project" value="TreeGrafter"/>
</dbReference>
<dbReference type="PANTHER" id="PTHR10366:SF564">
    <property type="entry name" value="STEROL-4-ALPHA-CARBOXYLATE 3-DEHYDROGENASE, DECARBOXYLATING"/>
    <property type="match status" value="1"/>
</dbReference>
<evidence type="ECO:0000313" key="5">
    <source>
        <dbReference type="Proteomes" id="UP000283269"/>
    </source>
</evidence>
<dbReference type="Pfam" id="PF01370">
    <property type="entry name" value="Epimerase"/>
    <property type="match status" value="1"/>
</dbReference>
<dbReference type="AlphaFoldDB" id="A0A409WID0"/>
<organism evidence="4 5">
    <name type="scientific">Psilocybe cyanescens</name>
    <dbReference type="NCBI Taxonomy" id="93625"/>
    <lineage>
        <taxon>Eukaryota</taxon>
        <taxon>Fungi</taxon>
        <taxon>Dikarya</taxon>
        <taxon>Basidiomycota</taxon>
        <taxon>Agaricomycotina</taxon>
        <taxon>Agaricomycetes</taxon>
        <taxon>Agaricomycetidae</taxon>
        <taxon>Agaricales</taxon>
        <taxon>Agaricineae</taxon>
        <taxon>Strophariaceae</taxon>
        <taxon>Psilocybe</taxon>
    </lineage>
</organism>
<feature type="domain" description="NAD-dependent epimerase/dehydratase" evidence="3">
    <location>
        <begin position="28"/>
        <end position="160"/>
    </location>
</feature>
<dbReference type="InterPro" id="IPR036291">
    <property type="entry name" value="NAD(P)-bd_dom_sf"/>
</dbReference>
<evidence type="ECO:0000256" key="2">
    <source>
        <dbReference type="ARBA" id="ARBA00023445"/>
    </source>
</evidence>
<dbReference type="EMBL" id="NHYD01003423">
    <property type="protein sequence ID" value="PPQ78263.1"/>
    <property type="molecule type" value="Genomic_DNA"/>
</dbReference>
<accession>A0A409WID0</accession>
<dbReference type="FunCoup" id="A0A409WID0">
    <property type="interactions" value="66"/>
</dbReference>
<comment type="similarity">
    <text evidence="2">Belongs to the NAD(P)-dependent epimerase/dehydratase family. Dihydroflavonol-4-reductase subfamily.</text>
</comment>
<dbReference type="OrthoDB" id="2735536at2759"/>